<keyword evidence="2" id="KW-1003">Cell membrane</keyword>
<feature type="transmembrane region" description="Helical" evidence="6">
    <location>
        <begin position="33"/>
        <end position="52"/>
    </location>
</feature>
<dbReference type="InterPro" id="IPR050638">
    <property type="entry name" value="AA-Vitamin_Transporters"/>
</dbReference>
<evidence type="ECO:0000259" key="7">
    <source>
        <dbReference type="Pfam" id="PF00892"/>
    </source>
</evidence>
<feature type="transmembrane region" description="Helical" evidence="6">
    <location>
        <begin position="267"/>
        <end position="283"/>
    </location>
</feature>
<accession>A4C728</accession>
<evidence type="ECO:0000256" key="6">
    <source>
        <dbReference type="SAM" id="Phobius"/>
    </source>
</evidence>
<dbReference type="InterPro" id="IPR000620">
    <property type="entry name" value="EamA_dom"/>
</dbReference>
<dbReference type="EMBL" id="AAOH01000002">
    <property type="protein sequence ID" value="EAR29782.1"/>
    <property type="molecule type" value="Genomic_DNA"/>
</dbReference>
<feature type="transmembrane region" description="Helical" evidence="6">
    <location>
        <begin position="64"/>
        <end position="82"/>
    </location>
</feature>
<dbReference type="PANTHER" id="PTHR32322:SF18">
    <property type="entry name" value="S-ADENOSYLMETHIONINE_S-ADENOSYLHOMOCYSTEINE TRANSPORTER"/>
    <property type="match status" value="1"/>
</dbReference>
<feature type="domain" description="EamA" evidence="7">
    <location>
        <begin position="8"/>
        <end position="137"/>
    </location>
</feature>
<dbReference type="SUPFAM" id="SSF103481">
    <property type="entry name" value="Multidrug resistance efflux transporter EmrE"/>
    <property type="match status" value="2"/>
</dbReference>
<feature type="transmembrane region" description="Helical" evidence="6">
    <location>
        <begin position="237"/>
        <end position="261"/>
    </location>
</feature>
<protein>
    <recommendedName>
        <fullName evidence="7">EamA domain-containing protein</fullName>
    </recommendedName>
</protein>
<name>A4C728_9GAMM</name>
<evidence type="ECO:0000256" key="1">
    <source>
        <dbReference type="ARBA" id="ARBA00004651"/>
    </source>
</evidence>
<keyword evidence="9" id="KW-1185">Reference proteome</keyword>
<evidence type="ECO:0000256" key="3">
    <source>
        <dbReference type="ARBA" id="ARBA00022692"/>
    </source>
</evidence>
<dbReference type="GO" id="GO:0005886">
    <property type="term" value="C:plasma membrane"/>
    <property type="evidence" value="ECO:0007669"/>
    <property type="project" value="UniProtKB-SubCell"/>
</dbReference>
<feature type="transmembrane region" description="Helical" evidence="6">
    <location>
        <begin position="207"/>
        <end position="230"/>
    </location>
</feature>
<dbReference type="InterPro" id="IPR037185">
    <property type="entry name" value="EmrE-like"/>
</dbReference>
<keyword evidence="3 6" id="KW-0812">Transmembrane</keyword>
<proteinExistence type="predicted"/>
<feature type="transmembrane region" description="Helical" evidence="6">
    <location>
        <begin position="94"/>
        <end position="114"/>
    </location>
</feature>
<evidence type="ECO:0000256" key="5">
    <source>
        <dbReference type="ARBA" id="ARBA00023136"/>
    </source>
</evidence>
<gene>
    <name evidence="8" type="ORF">PTD2_13219</name>
</gene>
<feature type="transmembrane region" description="Helical" evidence="6">
    <location>
        <begin position="151"/>
        <end position="168"/>
    </location>
</feature>
<feature type="transmembrane region" description="Helical" evidence="6">
    <location>
        <begin position="121"/>
        <end position="139"/>
    </location>
</feature>
<dbReference type="HOGENOM" id="CLU_033863_4_1_6"/>
<evidence type="ECO:0000256" key="4">
    <source>
        <dbReference type="ARBA" id="ARBA00022989"/>
    </source>
</evidence>
<sequence length="315" mass="34612">MFTMPPSLCLIIATFLWGSSFIALKYAIAIYDPAVVIFARMLTTLLICLLLWRFVKRFDYQSGDWKYLVSMSLAEPCLYFLFEGHAMEYTSASQAGVLVSCLPIIVAVLAFYLLKEQLSKAIIIGFSLCIGGSILLTLVSPHSDQAPNPLLGNFLEFLAMICAAYYTVSVKHLAARYSPLSLIALQGLSGSLFFAPFLFFVDLPTEINSSAIFSILYLGTFVTLGGYGLYNYAISKISVLTAAAFSNLIPIFALLLSAIILQEVLTLWQWLSIGVVFIGILVSQQHAKQIKDNADPLGELEHINTEEPVKSSSVV</sequence>
<comment type="subcellular location">
    <subcellularLocation>
        <location evidence="1">Cell membrane</location>
        <topology evidence="1">Multi-pass membrane protein</topology>
    </subcellularLocation>
</comment>
<keyword evidence="5 6" id="KW-0472">Membrane</keyword>
<dbReference type="eggNOG" id="COG0697">
    <property type="taxonomic scope" value="Bacteria"/>
</dbReference>
<dbReference type="STRING" id="87626.PTD2_13219"/>
<comment type="caution">
    <text evidence="8">The sequence shown here is derived from an EMBL/GenBank/DDBJ whole genome shotgun (WGS) entry which is preliminary data.</text>
</comment>
<keyword evidence="4 6" id="KW-1133">Transmembrane helix</keyword>
<dbReference type="AlphaFoldDB" id="A4C728"/>
<dbReference type="PANTHER" id="PTHR32322">
    <property type="entry name" value="INNER MEMBRANE TRANSPORTER"/>
    <property type="match status" value="1"/>
</dbReference>
<dbReference type="Proteomes" id="UP000006201">
    <property type="component" value="Unassembled WGS sequence"/>
</dbReference>
<reference evidence="8 9" key="1">
    <citation type="submission" date="2006-02" db="EMBL/GenBank/DDBJ databases">
        <authorList>
            <person name="Moran M.A."/>
            <person name="Kjelleberg S."/>
            <person name="Egan S."/>
            <person name="Saunders N."/>
            <person name="Thomas T."/>
            <person name="Ferriera S."/>
            <person name="Johnson J."/>
            <person name="Kravitz S."/>
            <person name="Halpern A."/>
            <person name="Remington K."/>
            <person name="Beeson K."/>
            <person name="Tran B."/>
            <person name="Rogers Y.-H."/>
            <person name="Friedman R."/>
            <person name="Venter J.C."/>
        </authorList>
    </citation>
    <scope>NUCLEOTIDE SEQUENCE [LARGE SCALE GENOMIC DNA]</scope>
    <source>
        <strain evidence="8 9">D2</strain>
    </source>
</reference>
<feature type="domain" description="EamA" evidence="7">
    <location>
        <begin position="151"/>
        <end position="282"/>
    </location>
</feature>
<evidence type="ECO:0000313" key="9">
    <source>
        <dbReference type="Proteomes" id="UP000006201"/>
    </source>
</evidence>
<evidence type="ECO:0000313" key="8">
    <source>
        <dbReference type="EMBL" id="EAR29782.1"/>
    </source>
</evidence>
<organism evidence="8 9">
    <name type="scientific">Pseudoalteromonas tunicata D2</name>
    <dbReference type="NCBI Taxonomy" id="87626"/>
    <lineage>
        <taxon>Bacteria</taxon>
        <taxon>Pseudomonadati</taxon>
        <taxon>Pseudomonadota</taxon>
        <taxon>Gammaproteobacteria</taxon>
        <taxon>Alteromonadales</taxon>
        <taxon>Pseudoalteromonadaceae</taxon>
        <taxon>Pseudoalteromonas</taxon>
    </lineage>
</organism>
<feature type="transmembrane region" description="Helical" evidence="6">
    <location>
        <begin position="180"/>
        <end position="201"/>
    </location>
</feature>
<evidence type="ECO:0000256" key="2">
    <source>
        <dbReference type="ARBA" id="ARBA00022475"/>
    </source>
</evidence>
<dbReference type="Pfam" id="PF00892">
    <property type="entry name" value="EamA"/>
    <property type="match status" value="2"/>
</dbReference>